<accession>A0A4U1IV37</accession>
<evidence type="ECO:0000259" key="6">
    <source>
        <dbReference type="PROSITE" id="PS50975"/>
    </source>
</evidence>
<protein>
    <submittedName>
        <fullName evidence="7">ATP-grasp domain-containing protein</fullName>
    </submittedName>
</protein>
<comment type="caution">
    <text evidence="7">The sequence shown here is derived from an EMBL/GenBank/DDBJ whole genome shotgun (WGS) entry which is preliminary data.</text>
</comment>
<evidence type="ECO:0000256" key="3">
    <source>
        <dbReference type="ARBA" id="ARBA00022755"/>
    </source>
</evidence>
<dbReference type="GO" id="GO:0005524">
    <property type="term" value="F:ATP binding"/>
    <property type="evidence" value="ECO:0007669"/>
    <property type="project" value="UniProtKB-UniRule"/>
</dbReference>
<keyword evidence="1" id="KW-0436">Ligase</keyword>
<dbReference type="InterPro" id="IPR052032">
    <property type="entry name" value="ATP-dep_AA_Ligase"/>
</dbReference>
<dbReference type="InterPro" id="IPR013815">
    <property type="entry name" value="ATP_grasp_subdomain_1"/>
</dbReference>
<evidence type="ECO:0000256" key="1">
    <source>
        <dbReference type="ARBA" id="ARBA00022598"/>
    </source>
</evidence>
<gene>
    <name evidence="7" type="ORF">E8A74_42020</name>
</gene>
<dbReference type="InterPro" id="IPR011761">
    <property type="entry name" value="ATP-grasp"/>
</dbReference>
<dbReference type="PROSITE" id="PS50975">
    <property type="entry name" value="ATP_GRASP"/>
    <property type="match status" value="1"/>
</dbReference>
<feature type="domain" description="ATP-grasp" evidence="6">
    <location>
        <begin position="119"/>
        <end position="314"/>
    </location>
</feature>
<evidence type="ECO:0000256" key="5">
    <source>
        <dbReference type="PROSITE-ProRule" id="PRU00409"/>
    </source>
</evidence>
<dbReference type="PANTHER" id="PTHR43585:SF2">
    <property type="entry name" value="ATP-GRASP ENZYME FSQD"/>
    <property type="match status" value="1"/>
</dbReference>
<organism evidence="7 8">
    <name type="scientific">Polyangium fumosum</name>
    <dbReference type="NCBI Taxonomy" id="889272"/>
    <lineage>
        <taxon>Bacteria</taxon>
        <taxon>Pseudomonadati</taxon>
        <taxon>Myxococcota</taxon>
        <taxon>Polyangia</taxon>
        <taxon>Polyangiales</taxon>
        <taxon>Polyangiaceae</taxon>
        <taxon>Polyangium</taxon>
    </lineage>
</organism>
<dbReference type="InterPro" id="IPR003135">
    <property type="entry name" value="ATP-grasp_carboxylate-amine"/>
</dbReference>
<keyword evidence="8" id="KW-1185">Reference proteome</keyword>
<keyword evidence="4 5" id="KW-0067">ATP-binding</keyword>
<proteinExistence type="predicted"/>
<evidence type="ECO:0000313" key="8">
    <source>
        <dbReference type="Proteomes" id="UP000309215"/>
    </source>
</evidence>
<dbReference type="AlphaFoldDB" id="A0A4U1IV37"/>
<dbReference type="Gene3D" id="3.30.1490.20">
    <property type="entry name" value="ATP-grasp fold, A domain"/>
    <property type="match status" value="1"/>
</dbReference>
<dbReference type="Pfam" id="PF02222">
    <property type="entry name" value="ATP-grasp"/>
    <property type="match status" value="1"/>
</dbReference>
<dbReference type="SUPFAM" id="SSF56059">
    <property type="entry name" value="Glutathione synthetase ATP-binding domain-like"/>
    <property type="match status" value="1"/>
</dbReference>
<evidence type="ECO:0000313" key="7">
    <source>
        <dbReference type="EMBL" id="TKC98252.1"/>
    </source>
</evidence>
<keyword evidence="3" id="KW-0658">Purine biosynthesis</keyword>
<dbReference type="GO" id="GO:0046872">
    <property type="term" value="F:metal ion binding"/>
    <property type="evidence" value="ECO:0007669"/>
    <property type="project" value="InterPro"/>
</dbReference>
<evidence type="ECO:0000256" key="4">
    <source>
        <dbReference type="ARBA" id="ARBA00022840"/>
    </source>
</evidence>
<dbReference type="Gene3D" id="3.30.470.20">
    <property type="entry name" value="ATP-grasp fold, B domain"/>
    <property type="match status" value="1"/>
</dbReference>
<sequence length="405" mass="44337">MRNVVFVLPFVTEGALKFVSGTANVPGVRLGVLAQDPADKLPPSIKDRLAGHWQVQNAFDPRQIAEGVQGIAGQMGPIDRLIGSLEPLQEPLAEVRAALGLPGMSPEVARNFRDKAVMKTIFESKGVPCARHRLAHRREEALDFLADVGLPVVVKPPAGACSVDTFRLETQDDLDAYLARMQAESGPVLFEEFLRGEEHSLDAVTVNGRMVWYSISKYWPSPLTVMENPWMQWCVLSPRHVDVPAYVAIRETGENAVRALGLTTGLTHMEWFQRPDGSVAVSEIGARPPGAHFMTLLSHAHDVDFHHAWAKLMVDDTFEVPERKYAVGAAYLRGAGTGRVKAVHGIAEANAEIGSLVVEARLPTPGQQQGNAYDGVGFVMLRHEDTDLVAQALRQAVEILRVELE</sequence>
<dbReference type="GO" id="GO:0006164">
    <property type="term" value="P:purine nucleotide biosynthetic process"/>
    <property type="evidence" value="ECO:0007669"/>
    <property type="project" value="UniProtKB-KW"/>
</dbReference>
<dbReference type="OrthoDB" id="24041at2"/>
<dbReference type="Gene3D" id="3.40.50.20">
    <property type="match status" value="1"/>
</dbReference>
<reference evidence="7 8" key="1">
    <citation type="submission" date="2019-04" db="EMBL/GenBank/DDBJ databases">
        <authorList>
            <person name="Li Y."/>
            <person name="Wang J."/>
        </authorList>
    </citation>
    <scope>NUCLEOTIDE SEQUENCE [LARGE SCALE GENOMIC DNA]</scope>
    <source>
        <strain evidence="7 8">DSM 14668</strain>
    </source>
</reference>
<dbReference type="PANTHER" id="PTHR43585">
    <property type="entry name" value="FUMIPYRROLE BIOSYNTHESIS PROTEIN C"/>
    <property type="match status" value="1"/>
</dbReference>
<keyword evidence="2 5" id="KW-0547">Nucleotide-binding</keyword>
<dbReference type="RefSeq" id="WP_136934771.1">
    <property type="nucleotide sequence ID" value="NZ_SSMQ01000071.1"/>
</dbReference>
<dbReference type="EMBL" id="SSMQ01000071">
    <property type="protein sequence ID" value="TKC98252.1"/>
    <property type="molecule type" value="Genomic_DNA"/>
</dbReference>
<dbReference type="SMART" id="SM01209">
    <property type="entry name" value="GARS_A"/>
    <property type="match status" value="1"/>
</dbReference>
<name>A0A4U1IV37_9BACT</name>
<dbReference type="Proteomes" id="UP000309215">
    <property type="component" value="Unassembled WGS sequence"/>
</dbReference>
<dbReference type="GO" id="GO:0016874">
    <property type="term" value="F:ligase activity"/>
    <property type="evidence" value="ECO:0007669"/>
    <property type="project" value="UniProtKB-KW"/>
</dbReference>
<evidence type="ECO:0000256" key="2">
    <source>
        <dbReference type="ARBA" id="ARBA00022741"/>
    </source>
</evidence>